<protein>
    <submittedName>
        <fullName evidence="2">GCN5-related protein N-acetyltransferase</fullName>
    </submittedName>
</protein>
<keyword evidence="2" id="KW-0808">Transferase</keyword>
<dbReference type="RefSeq" id="WP_015882299.1">
    <property type="nucleotide sequence ID" value="NC_012669.1"/>
</dbReference>
<dbReference type="SUPFAM" id="SSF55729">
    <property type="entry name" value="Acyl-CoA N-acyltransferases (Nat)"/>
    <property type="match status" value="1"/>
</dbReference>
<evidence type="ECO:0000259" key="1">
    <source>
        <dbReference type="PROSITE" id="PS51186"/>
    </source>
</evidence>
<dbReference type="HOGENOM" id="CLU_113231_3_0_11"/>
<dbReference type="PANTHER" id="PTHR39173:SF1">
    <property type="entry name" value="ACETYLTRANSFERASE"/>
    <property type="match status" value="1"/>
</dbReference>
<organism evidence="2 3">
    <name type="scientific">Beutenbergia cavernae (strain ATCC BAA-8 / DSM 12333 / CCUG 43141 / JCM 11478 / NBRC 16432 / NCIMB 13614 / HKI 0122)</name>
    <dbReference type="NCBI Taxonomy" id="471853"/>
    <lineage>
        <taxon>Bacteria</taxon>
        <taxon>Bacillati</taxon>
        <taxon>Actinomycetota</taxon>
        <taxon>Actinomycetes</taxon>
        <taxon>Micrococcales</taxon>
        <taxon>Beutenbergiaceae</taxon>
        <taxon>Beutenbergia</taxon>
    </lineage>
</organism>
<name>C5C4T1_BEUC1</name>
<proteinExistence type="predicted"/>
<dbReference type="AlphaFoldDB" id="C5C4T1"/>
<evidence type="ECO:0000313" key="2">
    <source>
        <dbReference type="EMBL" id="ACQ80059.1"/>
    </source>
</evidence>
<dbReference type="PROSITE" id="PS51186">
    <property type="entry name" value="GNAT"/>
    <property type="match status" value="1"/>
</dbReference>
<dbReference type="Pfam" id="PF13302">
    <property type="entry name" value="Acetyltransf_3"/>
    <property type="match status" value="1"/>
</dbReference>
<dbReference type="GO" id="GO:0016747">
    <property type="term" value="F:acyltransferase activity, transferring groups other than amino-acyl groups"/>
    <property type="evidence" value="ECO:0007669"/>
    <property type="project" value="InterPro"/>
</dbReference>
<reference evidence="2 3" key="1">
    <citation type="journal article" date="2009" name="Stand. Genomic Sci.">
        <title>Complete genome sequence of Beutenbergia cavernae type strain (HKI 0122).</title>
        <authorList>
            <person name="Land M."/>
            <person name="Pukall R."/>
            <person name="Abt B."/>
            <person name="Goker M."/>
            <person name="Rohde M."/>
            <person name="Glavina Del Rio T."/>
            <person name="Tice H."/>
            <person name="Copeland A."/>
            <person name="Cheng J.F."/>
            <person name="Lucas S."/>
            <person name="Chen F."/>
            <person name="Nolan M."/>
            <person name="Bruce D."/>
            <person name="Goodwin L."/>
            <person name="Pitluck S."/>
            <person name="Ivanova N."/>
            <person name="Mavromatis K."/>
            <person name="Ovchinnikova G."/>
            <person name="Pati A."/>
            <person name="Chen A."/>
            <person name="Palaniappan K."/>
            <person name="Hauser L."/>
            <person name="Chang Y.J."/>
            <person name="Jefferies C.C."/>
            <person name="Saunders E."/>
            <person name="Brettin T."/>
            <person name="Detter J.C."/>
            <person name="Han C."/>
            <person name="Chain P."/>
            <person name="Bristow J."/>
            <person name="Eisen J.A."/>
            <person name="Markowitz V."/>
            <person name="Hugenholtz P."/>
            <person name="Kyrpides N.C."/>
            <person name="Klenk H.P."/>
            <person name="Lapidus A."/>
        </authorList>
    </citation>
    <scope>NUCLEOTIDE SEQUENCE [LARGE SCALE GENOMIC DNA]</scope>
    <source>
        <strain evidence="3">ATCC BAA-8 / DSM 12333 / NBRC 16432</strain>
    </source>
</reference>
<keyword evidence="3" id="KW-1185">Reference proteome</keyword>
<feature type="domain" description="N-acetyltransferase" evidence="1">
    <location>
        <begin position="38"/>
        <end position="178"/>
    </location>
</feature>
<gene>
    <name evidence="2" type="ordered locus">Bcav_1803</name>
</gene>
<evidence type="ECO:0000313" key="3">
    <source>
        <dbReference type="Proteomes" id="UP000007962"/>
    </source>
</evidence>
<dbReference type="EMBL" id="CP001618">
    <property type="protein sequence ID" value="ACQ80059.1"/>
    <property type="molecule type" value="Genomic_DNA"/>
</dbReference>
<dbReference type="KEGG" id="bcv:Bcav_1803"/>
<dbReference type="Gene3D" id="3.40.630.30">
    <property type="match status" value="1"/>
</dbReference>
<sequence length="178" mass="19325">MPELILPHVRLYGSFVEAMTEFAAEGRGGADDDSTIGHELRTPPWGTHAGFVEYVESLLAASDEATPRPDGYVPDTTLWWVDGDVYLGRIAVRHRLTPALRVRGGHIGYDVRPSRRRAGHATAMLAAVLPIANDLGIDPALLTCDEGNVASRTVIERAGGRLIDTGAGVRRYWVPTAR</sequence>
<dbReference type="eggNOG" id="COG3981">
    <property type="taxonomic scope" value="Bacteria"/>
</dbReference>
<dbReference type="InterPro" id="IPR000182">
    <property type="entry name" value="GNAT_dom"/>
</dbReference>
<dbReference type="PANTHER" id="PTHR39173">
    <property type="entry name" value="ACETYLTRANSFERASE"/>
    <property type="match status" value="1"/>
</dbReference>
<dbReference type="Proteomes" id="UP000007962">
    <property type="component" value="Chromosome"/>
</dbReference>
<accession>C5C4T1</accession>
<dbReference type="InterPro" id="IPR016181">
    <property type="entry name" value="Acyl_CoA_acyltransferase"/>
</dbReference>